<evidence type="ECO:0000256" key="8">
    <source>
        <dbReference type="ARBA" id="ARBA00023125"/>
    </source>
</evidence>
<organism evidence="15">
    <name type="scientific">Drosophila persimilis</name>
    <name type="common">Fruit fly</name>
    <dbReference type="NCBI Taxonomy" id="7234"/>
    <lineage>
        <taxon>Eukaryota</taxon>
        <taxon>Metazoa</taxon>
        <taxon>Ecdysozoa</taxon>
        <taxon>Arthropoda</taxon>
        <taxon>Hexapoda</taxon>
        <taxon>Insecta</taxon>
        <taxon>Pterygota</taxon>
        <taxon>Neoptera</taxon>
        <taxon>Endopterygota</taxon>
        <taxon>Diptera</taxon>
        <taxon>Brachycera</taxon>
        <taxon>Muscomorpha</taxon>
        <taxon>Ephydroidea</taxon>
        <taxon>Drosophilidae</taxon>
        <taxon>Drosophila</taxon>
        <taxon>Sophophora</taxon>
    </lineage>
</organism>
<evidence type="ECO:0000256" key="12">
    <source>
        <dbReference type="SAM" id="MobiDB-lite"/>
    </source>
</evidence>
<sequence length="250" mass="27799">MSQAKAASKVQVEKCDPRKEETREMQHHIERIISGAKSVLDLQQQEYNIVAFNYFANTGSVYVPAEYATCRYSLKEGISAEYSTLIDPGQLIFGQGHQARQHSLDTHKLPLPPNALGTKMGKLYKKFIDGIPEVCEGESIIVYTTTDQIPMVKACFAYLECNQRDSYCIPLFVYSCDPLNGCSGQGKHSKFGNGDHSNPLVLARMNFGDSPKQPFARLQGRKVFQTPTFPESLNLGLLLSPTLQSVNVDV</sequence>
<evidence type="ECO:0000256" key="5">
    <source>
        <dbReference type="ARBA" id="ARBA00022491"/>
    </source>
</evidence>
<dbReference type="GO" id="GO:0007140">
    <property type="term" value="P:male meiotic nuclear division"/>
    <property type="evidence" value="ECO:0007669"/>
    <property type="project" value="TreeGrafter"/>
</dbReference>
<dbReference type="eggNOG" id="ENOG502QTQB">
    <property type="taxonomic scope" value="Eukaryota"/>
</dbReference>
<comment type="similarity">
    <text evidence="3">Belongs to the maelstrom family.</text>
</comment>
<evidence type="ECO:0000256" key="1">
    <source>
        <dbReference type="ARBA" id="ARBA00004123"/>
    </source>
</evidence>
<dbReference type="EMBL" id="CH479421">
    <property type="protein sequence ID" value="EDW30244.1"/>
    <property type="molecule type" value="Genomic_DNA"/>
</dbReference>
<evidence type="ECO:0000256" key="3">
    <source>
        <dbReference type="ARBA" id="ARBA00007057"/>
    </source>
</evidence>
<feature type="region of interest" description="Disordered" evidence="12">
    <location>
        <begin position="1"/>
        <end position="21"/>
    </location>
</feature>
<evidence type="ECO:0000256" key="7">
    <source>
        <dbReference type="ARBA" id="ARBA00023015"/>
    </source>
</evidence>
<evidence type="ECO:0000256" key="9">
    <source>
        <dbReference type="ARBA" id="ARBA00023158"/>
    </source>
</evidence>
<gene>
    <name evidence="14" type="primary">Dper\GL11741</name>
    <name evidence="14" type="ORF">Dper_GL11741</name>
</gene>
<keyword evidence="8" id="KW-0238">DNA-binding</keyword>
<dbReference type="GO" id="GO:0043186">
    <property type="term" value="C:P granule"/>
    <property type="evidence" value="ECO:0007669"/>
    <property type="project" value="TreeGrafter"/>
</dbReference>
<keyword evidence="5" id="KW-0678">Repressor</keyword>
<feature type="compositionally biased region" description="Basic and acidic residues" evidence="12">
    <location>
        <begin position="11"/>
        <end position="21"/>
    </location>
</feature>
<dbReference type="GO" id="GO:0060964">
    <property type="term" value="P:regulation of miRNA-mediated gene silencing"/>
    <property type="evidence" value="ECO:0007669"/>
    <property type="project" value="InterPro"/>
</dbReference>
<dbReference type="GO" id="GO:0034587">
    <property type="term" value="P:piRNA processing"/>
    <property type="evidence" value="ECO:0007669"/>
    <property type="project" value="TreeGrafter"/>
</dbReference>
<dbReference type="OrthoDB" id="24555at2759"/>
<keyword evidence="4" id="KW-0963">Cytoplasm</keyword>
<dbReference type="PhylomeDB" id="B4HCS6"/>
<keyword evidence="6" id="KW-0221">Differentiation</keyword>
<comment type="subcellular location">
    <subcellularLocation>
        <location evidence="2">Cytoplasm</location>
    </subcellularLocation>
    <subcellularLocation>
        <location evidence="1">Nucleus</location>
    </subcellularLocation>
</comment>
<dbReference type="AlphaFoldDB" id="B4HCS6"/>
<dbReference type="InterPro" id="IPR039259">
    <property type="entry name" value="Protein_maelstrom"/>
</dbReference>
<dbReference type="PANTHER" id="PTHR21358">
    <property type="entry name" value="PROTEIN MAELSTROM HOMOLOG"/>
    <property type="match status" value="1"/>
</dbReference>
<accession>B4HCS6</accession>
<evidence type="ECO:0000256" key="10">
    <source>
        <dbReference type="ARBA" id="ARBA00023163"/>
    </source>
</evidence>
<evidence type="ECO:0000256" key="6">
    <source>
        <dbReference type="ARBA" id="ARBA00022782"/>
    </source>
</evidence>
<dbReference type="PANTHER" id="PTHR21358:SF4">
    <property type="entry name" value="PROTEIN MAELSTROM HOMOLOG"/>
    <property type="match status" value="1"/>
</dbReference>
<dbReference type="HOGENOM" id="CLU_1112321_0_0_1"/>
<dbReference type="STRING" id="7234.B4HCS6"/>
<dbReference type="GO" id="GO:0007283">
    <property type="term" value="P:spermatogenesis"/>
    <property type="evidence" value="ECO:0007669"/>
    <property type="project" value="TreeGrafter"/>
</dbReference>
<evidence type="ECO:0000259" key="13">
    <source>
        <dbReference type="Pfam" id="PF13017"/>
    </source>
</evidence>
<evidence type="ECO:0000256" key="4">
    <source>
        <dbReference type="ARBA" id="ARBA00022490"/>
    </source>
</evidence>
<proteinExistence type="inferred from homology"/>
<dbReference type="GO" id="GO:0005634">
    <property type="term" value="C:nucleus"/>
    <property type="evidence" value="ECO:0007669"/>
    <property type="project" value="UniProtKB-SubCell"/>
</dbReference>
<evidence type="ECO:0000313" key="14">
    <source>
        <dbReference type="EMBL" id="EDW30244.1"/>
    </source>
</evidence>
<protein>
    <submittedName>
        <fullName evidence="14">GL11741</fullName>
    </submittedName>
</protein>
<reference evidence="14 15" key="1">
    <citation type="journal article" date="2007" name="Nature">
        <title>Evolution of genes and genomes on the Drosophila phylogeny.</title>
        <authorList>
            <consortium name="Drosophila 12 Genomes Consortium"/>
            <person name="Clark A.G."/>
            <person name="Eisen M.B."/>
            <person name="Smith D.R."/>
            <person name="Bergman C.M."/>
            <person name="Oliver B."/>
            <person name="Markow T.A."/>
            <person name="Kaufman T.C."/>
            <person name="Kellis M."/>
            <person name="Gelbart W."/>
            <person name="Iyer V.N."/>
            <person name="Pollard D.A."/>
            <person name="Sackton T.B."/>
            <person name="Larracuente A.M."/>
            <person name="Singh N.D."/>
            <person name="Abad J.P."/>
            <person name="Abt D.N."/>
            <person name="Adryan B."/>
            <person name="Aguade M."/>
            <person name="Akashi H."/>
            <person name="Anderson W.W."/>
            <person name="Aquadro C.F."/>
            <person name="Ardell D.H."/>
            <person name="Arguello R."/>
            <person name="Artieri C.G."/>
            <person name="Barbash D.A."/>
            <person name="Barker D."/>
            <person name="Barsanti P."/>
            <person name="Batterham P."/>
            <person name="Batzoglou S."/>
            <person name="Begun D."/>
            <person name="Bhutkar A."/>
            <person name="Blanco E."/>
            <person name="Bosak S.A."/>
            <person name="Bradley R.K."/>
            <person name="Brand A.D."/>
            <person name="Brent M.R."/>
            <person name="Brooks A.N."/>
            <person name="Brown R.H."/>
            <person name="Butlin R.K."/>
            <person name="Caggese C."/>
            <person name="Calvi B.R."/>
            <person name="Bernardo de Carvalho A."/>
            <person name="Caspi A."/>
            <person name="Castrezana S."/>
            <person name="Celniker S.E."/>
            <person name="Chang J.L."/>
            <person name="Chapple C."/>
            <person name="Chatterji S."/>
            <person name="Chinwalla A."/>
            <person name="Civetta A."/>
            <person name="Clifton S.W."/>
            <person name="Comeron J.M."/>
            <person name="Costello J.C."/>
            <person name="Coyne J.A."/>
            <person name="Daub J."/>
            <person name="David R.G."/>
            <person name="Delcher A.L."/>
            <person name="Delehaunty K."/>
            <person name="Do C.B."/>
            <person name="Ebling H."/>
            <person name="Edwards K."/>
            <person name="Eickbush T."/>
            <person name="Evans J.D."/>
            <person name="Filipski A."/>
            <person name="Findeiss S."/>
            <person name="Freyhult E."/>
            <person name="Fulton L."/>
            <person name="Fulton R."/>
            <person name="Garcia A.C."/>
            <person name="Gardiner A."/>
            <person name="Garfield D.A."/>
            <person name="Garvin B.E."/>
            <person name="Gibson G."/>
            <person name="Gilbert D."/>
            <person name="Gnerre S."/>
            <person name="Godfrey J."/>
            <person name="Good R."/>
            <person name="Gotea V."/>
            <person name="Gravely B."/>
            <person name="Greenberg A.J."/>
            <person name="Griffiths-Jones S."/>
            <person name="Gross S."/>
            <person name="Guigo R."/>
            <person name="Gustafson E.A."/>
            <person name="Haerty W."/>
            <person name="Hahn M.W."/>
            <person name="Halligan D.L."/>
            <person name="Halpern A.L."/>
            <person name="Halter G.M."/>
            <person name="Han M.V."/>
            <person name="Heger A."/>
            <person name="Hillier L."/>
            <person name="Hinrichs A.S."/>
            <person name="Holmes I."/>
            <person name="Hoskins R.A."/>
            <person name="Hubisz M.J."/>
            <person name="Hultmark D."/>
            <person name="Huntley M.A."/>
            <person name="Jaffe D.B."/>
            <person name="Jagadeeshan S."/>
            <person name="Jeck W.R."/>
            <person name="Johnson J."/>
            <person name="Jones C.D."/>
            <person name="Jordan W.C."/>
            <person name="Karpen G.H."/>
            <person name="Kataoka E."/>
            <person name="Keightley P.D."/>
            <person name="Kheradpour P."/>
            <person name="Kirkness E.F."/>
            <person name="Koerich L.B."/>
            <person name="Kristiansen K."/>
            <person name="Kudrna D."/>
            <person name="Kulathinal R.J."/>
            <person name="Kumar S."/>
            <person name="Kwok R."/>
            <person name="Lander E."/>
            <person name="Langley C.H."/>
            <person name="Lapoint R."/>
            <person name="Lazzaro B.P."/>
            <person name="Lee S.J."/>
            <person name="Levesque L."/>
            <person name="Li R."/>
            <person name="Lin C.F."/>
            <person name="Lin M.F."/>
            <person name="Lindblad-Toh K."/>
            <person name="Llopart A."/>
            <person name="Long M."/>
            <person name="Low L."/>
            <person name="Lozovsky E."/>
            <person name="Lu J."/>
            <person name="Luo M."/>
            <person name="Machado C.A."/>
            <person name="Makalowski W."/>
            <person name="Marzo M."/>
            <person name="Matsuda M."/>
            <person name="Matzkin L."/>
            <person name="McAllister B."/>
            <person name="McBride C.S."/>
            <person name="McKernan B."/>
            <person name="McKernan K."/>
            <person name="Mendez-Lago M."/>
            <person name="Minx P."/>
            <person name="Mollenhauer M.U."/>
            <person name="Montooth K."/>
            <person name="Mount S.M."/>
            <person name="Mu X."/>
            <person name="Myers E."/>
            <person name="Negre B."/>
            <person name="Newfeld S."/>
            <person name="Nielsen R."/>
            <person name="Noor M.A."/>
            <person name="O'Grady P."/>
            <person name="Pachter L."/>
            <person name="Papaceit M."/>
            <person name="Parisi M.J."/>
            <person name="Parisi M."/>
            <person name="Parts L."/>
            <person name="Pedersen J.S."/>
            <person name="Pesole G."/>
            <person name="Phillippy A.M."/>
            <person name="Ponting C.P."/>
            <person name="Pop M."/>
            <person name="Porcelli D."/>
            <person name="Powell J.R."/>
            <person name="Prohaska S."/>
            <person name="Pruitt K."/>
            <person name="Puig M."/>
            <person name="Quesneville H."/>
            <person name="Ram K.R."/>
            <person name="Rand D."/>
            <person name="Rasmussen M.D."/>
            <person name="Reed L.K."/>
            <person name="Reenan R."/>
            <person name="Reily A."/>
            <person name="Remington K.A."/>
            <person name="Rieger T.T."/>
            <person name="Ritchie M.G."/>
            <person name="Robin C."/>
            <person name="Rogers Y.H."/>
            <person name="Rohde C."/>
            <person name="Rozas J."/>
            <person name="Rubenfield M.J."/>
            <person name="Ruiz A."/>
            <person name="Russo S."/>
            <person name="Salzberg S.L."/>
            <person name="Sanchez-Gracia A."/>
            <person name="Saranga D.J."/>
            <person name="Sato H."/>
            <person name="Schaeffer S.W."/>
            <person name="Schatz M.C."/>
            <person name="Schlenke T."/>
            <person name="Schwartz R."/>
            <person name="Segarra C."/>
            <person name="Singh R.S."/>
            <person name="Sirot L."/>
            <person name="Sirota M."/>
            <person name="Sisneros N.B."/>
            <person name="Smith C.D."/>
            <person name="Smith T.F."/>
            <person name="Spieth J."/>
            <person name="Stage D.E."/>
            <person name="Stark A."/>
            <person name="Stephan W."/>
            <person name="Strausberg R.L."/>
            <person name="Strempel S."/>
            <person name="Sturgill D."/>
            <person name="Sutton G."/>
            <person name="Sutton G.G."/>
            <person name="Tao W."/>
            <person name="Teichmann S."/>
            <person name="Tobari Y.N."/>
            <person name="Tomimura Y."/>
            <person name="Tsolas J.M."/>
            <person name="Valente V.L."/>
            <person name="Venter E."/>
            <person name="Venter J.C."/>
            <person name="Vicario S."/>
            <person name="Vieira F.G."/>
            <person name="Vilella A.J."/>
            <person name="Villasante A."/>
            <person name="Walenz B."/>
            <person name="Wang J."/>
            <person name="Wasserman M."/>
            <person name="Watts T."/>
            <person name="Wilson D."/>
            <person name="Wilson R.K."/>
            <person name="Wing R.A."/>
            <person name="Wolfner M.F."/>
            <person name="Wong A."/>
            <person name="Wong G.K."/>
            <person name="Wu C.I."/>
            <person name="Wu G."/>
            <person name="Yamamoto D."/>
            <person name="Yang H.P."/>
            <person name="Yang S.P."/>
            <person name="Yorke J.A."/>
            <person name="Yoshida K."/>
            <person name="Zdobnov E."/>
            <person name="Zhang P."/>
            <person name="Zhang Y."/>
            <person name="Zimin A.V."/>
            <person name="Baldwin J."/>
            <person name="Abdouelleil A."/>
            <person name="Abdulkadir J."/>
            <person name="Abebe A."/>
            <person name="Abera B."/>
            <person name="Abreu J."/>
            <person name="Acer S.C."/>
            <person name="Aftuck L."/>
            <person name="Alexander A."/>
            <person name="An P."/>
            <person name="Anderson E."/>
            <person name="Anderson S."/>
            <person name="Arachi H."/>
            <person name="Azer M."/>
            <person name="Bachantsang P."/>
            <person name="Barry A."/>
            <person name="Bayul T."/>
            <person name="Berlin A."/>
            <person name="Bessette D."/>
            <person name="Bloom T."/>
            <person name="Blye J."/>
            <person name="Boguslavskiy L."/>
            <person name="Bonnet C."/>
            <person name="Boukhgalter B."/>
            <person name="Bourzgui I."/>
            <person name="Brown A."/>
            <person name="Cahill P."/>
            <person name="Channer S."/>
            <person name="Cheshatsang Y."/>
            <person name="Chuda L."/>
            <person name="Citroen M."/>
            <person name="Collymore A."/>
            <person name="Cooke P."/>
            <person name="Costello M."/>
            <person name="D'Aco K."/>
            <person name="Daza R."/>
            <person name="De Haan G."/>
            <person name="DeGray S."/>
            <person name="DeMaso C."/>
            <person name="Dhargay N."/>
            <person name="Dooley K."/>
            <person name="Dooley E."/>
            <person name="Doricent M."/>
            <person name="Dorje P."/>
            <person name="Dorjee K."/>
            <person name="Dupes A."/>
            <person name="Elong R."/>
            <person name="Falk J."/>
            <person name="Farina A."/>
            <person name="Faro S."/>
            <person name="Ferguson D."/>
            <person name="Fisher S."/>
            <person name="Foley C.D."/>
            <person name="Franke A."/>
            <person name="Friedrich D."/>
            <person name="Gadbois L."/>
            <person name="Gearin G."/>
            <person name="Gearin C.R."/>
            <person name="Giannoukos G."/>
            <person name="Goode T."/>
            <person name="Graham J."/>
            <person name="Grandbois E."/>
            <person name="Grewal S."/>
            <person name="Gyaltsen K."/>
            <person name="Hafez N."/>
            <person name="Hagos B."/>
            <person name="Hall J."/>
            <person name="Henson C."/>
            <person name="Hollinger A."/>
            <person name="Honan T."/>
            <person name="Huard M.D."/>
            <person name="Hughes L."/>
            <person name="Hurhula B."/>
            <person name="Husby M.E."/>
            <person name="Kamat A."/>
            <person name="Kanga B."/>
            <person name="Kashin S."/>
            <person name="Khazanovich D."/>
            <person name="Kisner P."/>
            <person name="Lance K."/>
            <person name="Lara M."/>
            <person name="Lee W."/>
            <person name="Lennon N."/>
            <person name="Letendre F."/>
            <person name="LeVine R."/>
            <person name="Lipovsky A."/>
            <person name="Liu X."/>
            <person name="Liu J."/>
            <person name="Liu S."/>
            <person name="Lokyitsang T."/>
            <person name="Lokyitsang Y."/>
            <person name="Lubonja R."/>
            <person name="Lui A."/>
            <person name="MacDonald P."/>
            <person name="Magnisalis V."/>
            <person name="Maru K."/>
            <person name="Matthews C."/>
            <person name="McCusker W."/>
            <person name="McDonough S."/>
            <person name="Mehta T."/>
            <person name="Meldrim J."/>
            <person name="Meneus L."/>
            <person name="Mihai O."/>
            <person name="Mihalev A."/>
            <person name="Mihova T."/>
            <person name="Mittelman R."/>
            <person name="Mlenga V."/>
            <person name="Montmayeur A."/>
            <person name="Mulrain L."/>
            <person name="Navidi A."/>
            <person name="Naylor J."/>
            <person name="Negash T."/>
            <person name="Nguyen T."/>
            <person name="Nguyen N."/>
            <person name="Nicol R."/>
            <person name="Norbu C."/>
            <person name="Norbu N."/>
            <person name="Novod N."/>
            <person name="O'Neill B."/>
            <person name="Osman S."/>
            <person name="Markiewicz E."/>
            <person name="Oyono O.L."/>
            <person name="Patti C."/>
            <person name="Phunkhang P."/>
            <person name="Pierre F."/>
            <person name="Priest M."/>
            <person name="Raghuraman S."/>
            <person name="Rege F."/>
            <person name="Reyes R."/>
            <person name="Rise C."/>
            <person name="Rogov P."/>
            <person name="Ross K."/>
            <person name="Ryan E."/>
            <person name="Settipalli S."/>
            <person name="Shea T."/>
            <person name="Sherpa N."/>
            <person name="Shi L."/>
            <person name="Shih D."/>
            <person name="Sparrow T."/>
            <person name="Spaulding J."/>
            <person name="Stalker J."/>
            <person name="Stange-Thomann N."/>
            <person name="Stavropoulos S."/>
            <person name="Stone C."/>
            <person name="Strader C."/>
            <person name="Tesfaye S."/>
            <person name="Thomson T."/>
            <person name="Thoulutsang Y."/>
            <person name="Thoulutsang D."/>
            <person name="Topham K."/>
            <person name="Topping I."/>
            <person name="Tsamla T."/>
            <person name="Vassiliev H."/>
            <person name="Vo A."/>
            <person name="Wangchuk T."/>
            <person name="Wangdi T."/>
            <person name="Weiand M."/>
            <person name="Wilkinson J."/>
            <person name="Wilson A."/>
            <person name="Yadav S."/>
            <person name="Young G."/>
            <person name="Yu Q."/>
            <person name="Zembek L."/>
            <person name="Zhong D."/>
            <person name="Zimmer A."/>
            <person name="Zwirko Z."/>
            <person name="Jaffe D.B."/>
            <person name="Alvarez P."/>
            <person name="Brockman W."/>
            <person name="Butler J."/>
            <person name="Chin C."/>
            <person name="Gnerre S."/>
            <person name="Grabherr M."/>
            <person name="Kleber M."/>
            <person name="Mauceli E."/>
            <person name="MacCallum I."/>
        </authorList>
    </citation>
    <scope>NUCLEOTIDE SEQUENCE [LARGE SCALE GENOMIC DNA]</scope>
    <source>
        <strain evidence="15">MSH-3 / Tucson 14011-0111.49</strain>
    </source>
</reference>
<dbReference type="SMR" id="B4HCS6"/>
<name>B4HCS6_DROPE</name>
<dbReference type="Proteomes" id="UP000008744">
    <property type="component" value="Unassembled WGS sequence"/>
</dbReference>
<dbReference type="Pfam" id="PF13017">
    <property type="entry name" value="Maelstrom"/>
    <property type="match status" value="1"/>
</dbReference>
<dbReference type="GO" id="GO:0030154">
    <property type="term" value="P:cell differentiation"/>
    <property type="evidence" value="ECO:0007669"/>
    <property type="project" value="UniProtKB-KW"/>
</dbReference>
<feature type="domain" description="Maelstrom" evidence="13">
    <location>
        <begin position="58"/>
        <end position="164"/>
    </location>
</feature>
<dbReference type="GO" id="GO:0045892">
    <property type="term" value="P:negative regulation of DNA-templated transcription"/>
    <property type="evidence" value="ECO:0007669"/>
    <property type="project" value="TreeGrafter"/>
</dbReference>
<dbReference type="InterPro" id="IPR024970">
    <property type="entry name" value="Maelstrom"/>
</dbReference>
<keyword evidence="15" id="KW-1185">Reference proteome</keyword>
<evidence type="ECO:0000256" key="2">
    <source>
        <dbReference type="ARBA" id="ARBA00004496"/>
    </source>
</evidence>
<keyword evidence="7" id="KW-0805">Transcription regulation</keyword>
<evidence type="ECO:0000256" key="11">
    <source>
        <dbReference type="ARBA" id="ARBA00023242"/>
    </source>
</evidence>
<keyword evidence="11" id="KW-0539">Nucleus</keyword>
<keyword evidence="10" id="KW-0804">Transcription</keyword>
<dbReference type="GO" id="GO:0043565">
    <property type="term" value="F:sequence-specific DNA binding"/>
    <property type="evidence" value="ECO:0007669"/>
    <property type="project" value="TreeGrafter"/>
</dbReference>
<evidence type="ECO:0000313" key="15">
    <source>
        <dbReference type="Proteomes" id="UP000008744"/>
    </source>
</evidence>
<keyword evidence="9" id="KW-0943">RNA-mediated gene silencing</keyword>